<name>A0A6P1BBD2_9BRAD</name>
<comment type="caution">
    <text evidence="1">The sequence shown here is derived from an EMBL/GenBank/DDBJ whole genome shotgun (WGS) entry which is preliminary data.</text>
</comment>
<accession>A0A6P1BBD2</accession>
<organism evidence="1 2">
    <name type="scientific">Bradyrhizobium uaiense</name>
    <dbReference type="NCBI Taxonomy" id="2594946"/>
    <lineage>
        <taxon>Bacteria</taxon>
        <taxon>Pseudomonadati</taxon>
        <taxon>Pseudomonadota</taxon>
        <taxon>Alphaproteobacteria</taxon>
        <taxon>Hyphomicrobiales</taxon>
        <taxon>Nitrobacteraceae</taxon>
        <taxon>Bradyrhizobium</taxon>
    </lineage>
</organism>
<reference evidence="1 2" key="1">
    <citation type="journal article" date="2020" name="Arch. Microbiol.">
        <title>Bradyrhizobium uaiense sp. nov., a new highly efficient cowpea symbiont.</title>
        <authorList>
            <person name="Cabral Michel D."/>
            <person name="Azarias Guimaraes A."/>
            <person name="Martins da Costa E."/>
            <person name="Soares de Carvalho T."/>
            <person name="Balsanelli E."/>
            <person name="Willems A."/>
            <person name="Maltempi de Souza E."/>
            <person name="de Souza Moreira F.M."/>
        </authorList>
    </citation>
    <scope>NUCLEOTIDE SEQUENCE [LARGE SCALE GENOMIC DNA]</scope>
    <source>
        <strain evidence="1 2">UFLA 03-164</strain>
    </source>
</reference>
<gene>
    <name evidence="1" type="ORF">FNJ47_03640</name>
</gene>
<keyword evidence="2" id="KW-1185">Reference proteome</keyword>
<protein>
    <submittedName>
        <fullName evidence="1">Uncharacterized protein</fullName>
    </submittedName>
</protein>
<sequence>MDGDWGDRDWEQIVVNYETLLHAPDQTTSATAFSVARQKGGRHECVDFRLSDAAEDGLERVKRDMHAQSGTYWTTCAVTIERDGRYRFDYGYDAPYRLSGNVDDRRFADYLTRYLAEKNGRQ</sequence>
<dbReference type="EMBL" id="VKHP01000007">
    <property type="protein sequence ID" value="NEU94941.1"/>
    <property type="molecule type" value="Genomic_DNA"/>
</dbReference>
<proteinExistence type="predicted"/>
<dbReference type="SUPFAM" id="SSF160424">
    <property type="entry name" value="BH3703-like"/>
    <property type="match status" value="1"/>
</dbReference>
<evidence type="ECO:0000313" key="2">
    <source>
        <dbReference type="Proteomes" id="UP000468531"/>
    </source>
</evidence>
<dbReference type="RefSeq" id="WP_163150680.1">
    <property type="nucleotide sequence ID" value="NZ_VKHP01000007.1"/>
</dbReference>
<dbReference type="Proteomes" id="UP000468531">
    <property type="component" value="Unassembled WGS sequence"/>
</dbReference>
<dbReference type="InterPro" id="IPR036170">
    <property type="entry name" value="YezG-like_sf"/>
</dbReference>
<evidence type="ECO:0000313" key="1">
    <source>
        <dbReference type="EMBL" id="NEU94941.1"/>
    </source>
</evidence>
<dbReference type="AlphaFoldDB" id="A0A6P1BBD2"/>